<evidence type="ECO:0000313" key="1">
    <source>
        <dbReference type="EMBL" id="EDT13367.1"/>
    </source>
</evidence>
<accession>B1BY48</accession>
<dbReference type="RefSeq" id="WP_003466585.1">
    <property type="nucleotide sequence ID" value="NZ_ABDW01000058.1"/>
</dbReference>
<dbReference type="EMBL" id="ABDW01000058">
    <property type="protein sequence ID" value="EDT13367.1"/>
    <property type="molecule type" value="Genomic_DNA"/>
</dbReference>
<protein>
    <recommendedName>
        <fullName evidence="3">Helix-turn-helix domain of resolvase</fullName>
    </recommendedName>
</protein>
<dbReference type="Proteomes" id="UP000005337">
    <property type="component" value="Unassembled WGS sequence"/>
</dbReference>
<evidence type="ECO:0000313" key="2">
    <source>
        <dbReference type="Proteomes" id="UP000005337"/>
    </source>
</evidence>
<sequence>MKINNEDIKTMEKLKEKYVLVKVEHIEELKNNNIEYTEIDEQGERFFIVMRGNRKKRFSEEMCKQIKAEKEEGKSYKEIAIKYDCSTRTVNQIMRGIY</sequence>
<reference evidence="1 2" key="1">
    <citation type="submission" date="2007-07" db="EMBL/GenBank/DDBJ databases">
        <title>Annotation of Clostridium perfringens E str. JGS1987.</title>
        <authorList>
            <person name="Paulsen I."/>
            <person name="Sebastian Y."/>
        </authorList>
    </citation>
    <scope>NUCLEOTIDE SEQUENCE [LARGE SCALE GENOMIC DNA]</scope>
    <source>
        <strain evidence="2">E str. JGS1987</strain>
    </source>
</reference>
<comment type="caution">
    <text evidence="1">The sequence shown here is derived from an EMBL/GenBank/DDBJ whole genome shotgun (WGS) entry which is preliminary data.</text>
</comment>
<organism evidence="1 2">
    <name type="scientific">Clostridium perfringens E str. JGS1987</name>
    <dbReference type="NCBI Taxonomy" id="451755"/>
    <lineage>
        <taxon>Bacteria</taxon>
        <taxon>Bacillati</taxon>
        <taxon>Bacillota</taxon>
        <taxon>Clostridia</taxon>
        <taxon>Eubacteriales</taxon>
        <taxon>Clostridiaceae</taxon>
        <taxon>Clostridium</taxon>
    </lineage>
</organism>
<name>B1BY48_CLOPF</name>
<proteinExistence type="predicted"/>
<gene>
    <name evidence="1" type="ORF">AC3_A0383</name>
</gene>
<evidence type="ECO:0008006" key="3">
    <source>
        <dbReference type="Google" id="ProtNLM"/>
    </source>
</evidence>
<dbReference type="AlphaFoldDB" id="B1BY48"/>